<organism evidence="1 2">
    <name type="scientific">Macrostomum lignano</name>
    <dbReference type="NCBI Taxonomy" id="282301"/>
    <lineage>
        <taxon>Eukaryota</taxon>
        <taxon>Metazoa</taxon>
        <taxon>Spiralia</taxon>
        <taxon>Lophotrochozoa</taxon>
        <taxon>Platyhelminthes</taxon>
        <taxon>Rhabditophora</taxon>
        <taxon>Macrostomorpha</taxon>
        <taxon>Macrostomida</taxon>
        <taxon>Macrostomidae</taxon>
        <taxon>Macrostomum</taxon>
    </lineage>
</organism>
<name>A0A1I8GHY5_9PLAT</name>
<protein>
    <submittedName>
        <fullName evidence="2">CUB domain-containing protein</fullName>
    </submittedName>
</protein>
<sequence>PLTGLSILYSLEVWRSGRGSGGLDSVPGLADGPEFVCGRPRGYLAGPDTRPTALVTPDLDLSVDYRFVSDRR</sequence>
<dbReference type="AlphaFoldDB" id="A0A1I8GHY5"/>
<dbReference type="WBParaSite" id="maker-uti_cns_0001952-snap-gene-0.5-mRNA-1">
    <property type="protein sequence ID" value="maker-uti_cns_0001952-snap-gene-0.5-mRNA-1"/>
    <property type="gene ID" value="maker-uti_cns_0001952-snap-gene-0.5"/>
</dbReference>
<evidence type="ECO:0000313" key="2">
    <source>
        <dbReference type="WBParaSite" id="maker-uti_cns_0001952-snap-gene-0.5-mRNA-1"/>
    </source>
</evidence>
<proteinExistence type="predicted"/>
<accession>A0A1I8GHY5</accession>
<evidence type="ECO:0000313" key="1">
    <source>
        <dbReference type="Proteomes" id="UP000095280"/>
    </source>
</evidence>
<reference evidence="2" key="1">
    <citation type="submission" date="2016-11" db="UniProtKB">
        <authorList>
            <consortium name="WormBaseParasite"/>
        </authorList>
    </citation>
    <scope>IDENTIFICATION</scope>
</reference>
<dbReference type="Proteomes" id="UP000095280">
    <property type="component" value="Unplaced"/>
</dbReference>
<keyword evidence="1" id="KW-1185">Reference proteome</keyword>